<dbReference type="HOGENOM" id="CLU_1596202_0_0_1"/>
<feature type="compositionally biased region" description="Basic and acidic residues" evidence="1">
    <location>
        <begin position="157"/>
        <end position="167"/>
    </location>
</feature>
<keyword evidence="3" id="KW-1185">Reference proteome</keyword>
<name>E9GUS1_DAPPU</name>
<feature type="compositionally biased region" description="Basic and acidic residues" evidence="1">
    <location>
        <begin position="123"/>
        <end position="136"/>
    </location>
</feature>
<accession>E9GUS1</accession>
<proteinExistence type="predicted"/>
<feature type="region of interest" description="Disordered" evidence="1">
    <location>
        <begin position="54"/>
        <end position="82"/>
    </location>
</feature>
<evidence type="ECO:0000313" key="2">
    <source>
        <dbReference type="EMBL" id="EFX76785.1"/>
    </source>
</evidence>
<protein>
    <submittedName>
        <fullName evidence="2">Uncharacterized protein</fullName>
    </submittedName>
</protein>
<reference evidence="2 3" key="1">
    <citation type="journal article" date="2011" name="Science">
        <title>The ecoresponsive genome of Daphnia pulex.</title>
        <authorList>
            <person name="Colbourne J.K."/>
            <person name="Pfrender M.E."/>
            <person name="Gilbert D."/>
            <person name="Thomas W.K."/>
            <person name="Tucker A."/>
            <person name="Oakley T.H."/>
            <person name="Tokishita S."/>
            <person name="Aerts A."/>
            <person name="Arnold G.J."/>
            <person name="Basu M.K."/>
            <person name="Bauer D.J."/>
            <person name="Caceres C.E."/>
            <person name="Carmel L."/>
            <person name="Casola C."/>
            <person name="Choi J.H."/>
            <person name="Detter J.C."/>
            <person name="Dong Q."/>
            <person name="Dusheyko S."/>
            <person name="Eads B.D."/>
            <person name="Frohlich T."/>
            <person name="Geiler-Samerotte K.A."/>
            <person name="Gerlach D."/>
            <person name="Hatcher P."/>
            <person name="Jogdeo S."/>
            <person name="Krijgsveld J."/>
            <person name="Kriventseva E.V."/>
            <person name="Kultz D."/>
            <person name="Laforsch C."/>
            <person name="Lindquist E."/>
            <person name="Lopez J."/>
            <person name="Manak J.R."/>
            <person name="Muller J."/>
            <person name="Pangilinan J."/>
            <person name="Patwardhan R.P."/>
            <person name="Pitluck S."/>
            <person name="Pritham E.J."/>
            <person name="Rechtsteiner A."/>
            <person name="Rho M."/>
            <person name="Rogozin I.B."/>
            <person name="Sakarya O."/>
            <person name="Salamov A."/>
            <person name="Schaack S."/>
            <person name="Shapiro H."/>
            <person name="Shiga Y."/>
            <person name="Skalitzky C."/>
            <person name="Smith Z."/>
            <person name="Souvorov A."/>
            <person name="Sung W."/>
            <person name="Tang Z."/>
            <person name="Tsuchiya D."/>
            <person name="Tu H."/>
            <person name="Vos H."/>
            <person name="Wang M."/>
            <person name="Wolf Y.I."/>
            <person name="Yamagata H."/>
            <person name="Yamada T."/>
            <person name="Ye Y."/>
            <person name="Shaw J.R."/>
            <person name="Andrews J."/>
            <person name="Crease T.J."/>
            <person name="Tang H."/>
            <person name="Lucas S.M."/>
            <person name="Robertson H.M."/>
            <person name="Bork P."/>
            <person name="Koonin E.V."/>
            <person name="Zdobnov E.M."/>
            <person name="Grigoriev I.V."/>
            <person name="Lynch M."/>
            <person name="Boore J.L."/>
        </authorList>
    </citation>
    <scope>NUCLEOTIDE SEQUENCE [LARGE SCALE GENOMIC DNA]</scope>
</reference>
<organism evidence="2 3">
    <name type="scientific">Daphnia pulex</name>
    <name type="common">Water flea</name>
    <dbReference type="NCBI Taxonomy" id="6669"/>
    <lineage>
        <taxon>Eukaryota</taxon>
        <taxon>Metazoa</taxon>
        <taxon>Ecdysozoa</taxon>
        <taxon>Arthropoda</taxon>
        <taxon>Crustacea</taxon>
        <taxon>Branchiopoda</taxon>
        <taxon>Diplostraca</taxon>
        <taxon>Cladocera</taxon>
        <taxon>Anomopoda</taxon>
        <taxon>Daphniidae</taxon>
        <taxon>Daphnia</taxon>
    </lineage>
</organism>
<feature type="region of interest" description="Disordered" evidence="1">
    <location>
        <begin position="107"/>
        <end position="167"/>
    </location>
</feature>
<dbReference type="KEGG" id="dpx:DAPPUDRAFT_321974"/>
<gene>
    <name evidence="2" type="ORF">DAPPUDRAFT_321974</name>
</gene>
<dbReference type="EMBL" id="GL732566">
    <property type="protein sequence ID" value="EFX76785.1"/>
    <property type="molecule type" value="Genomic_DNA"/>
</dbReference>
<dbReference type="Proteomes" id="UP000000305">
    <property type="component" value="Unassembled WGS sequence"/>
</dbReference>
<evidence type="ECO:0000313" key="3">
    <source>
        <dbReference type="Proteomes" id="UP000000305"/>
    </source>
</evidence>
<dbReference type="InParanoid" id="E9GUS1"/>
<sequence length="167" mass="18453">MEETEIVSYIGKLNSLIAINVSTRRKLELERECLEVVESRVRSKEAQLEALHLKAASADSSKKTDSNANRANTYPLKRSNPLGNASLAKKLKVESGESVSGISKTIKQNLSVGAENSHNVGQVKEDRKAALEKNLQKTESWPYNLSLKRRNSLGNDSDAKESKLKES</sequence>
<evidence type="ECO:0000256" key="1">
    <source>
        <dbReference type="SAM" id="MobiDB-lite"/>
    </source>
</evidence>
<feature type="compositionally biased region" description="Polar residues" evidence="1">
    <location>
        <begin position="107"/>
        <end position="120"/>
    </location>
</feature>
<dbReference type="AlphaFoldDB" id="E9GUS1"/>